<name>A0A7X1AVZ4_9BACT</name>
<dbReference type="Pfam" id="PF01935">
    <property type="entry name" value="DUF87"/>
    <property type="match status" value="1"/>
</dbReference>
<dbReference type="SUPFAM" id="SSF52540">
    <property type="entry name" value="P-loop containing nucleoside triphosphate hydrolases"/>
    <property type="match status" value="1"/>
</dbReference>
<gene>
    <name evidence="2" type="ORF">H5P30_04395</name>
</gene>
<feature type="domain" description="Helicase HerA central" evidence="1">
    <location>
        <begin position="134"/>
        <end position="434"/>
    </location>
</feature>
<organism evidence="2 3">
    <name type="scientific">Puniceicoccus vermicola</name>
    <dbReference type="NCBI Taxonomy" id="388746"/>
    <lineage>
        <taxon>Bacteria</taxon>
        <taxon>Pseudomonadati</taxon>
        <taxon>Verrucomicrobiota</taxon>
        <taxon>Opitutia</taxon>
        <taxon>Puniceicoccales</taxon>
        <taxon>Puniceicoccaceae</taxon>
        <taxon>Puniceicoccus</taxon>
    </lineage>
</organism>
<sequence>MNRSPTYIGTVQDVQGATIGVVMDKSTVSGLSFIDGEGYRIGQMGSFVKISIGFLNLYGIVSQVGASALPDNVADLDPYGQRWLRIQLVGEGHAGQKFQRGLSQYPTIGDNVHLVTESDLRAIYGHGELDDYVSVGCLASSESIPALVNINKLVTRHSAILGTTGSGKSTTVAGLIRSLSDKDKYPSARILIMDIHGEYERAFKGLSSNLRVGASQGGSTAPLYVPYWALNFDELCAVCFDGPLEGNRLAAVADAVLELKREGLRGFPCPGITEHSLSVDSPVPFSIHKLWLDLHIKEYKTVIPAPGGDANERIPAYVLDESDQPVETGDAMRVVAPIFRSVKTTGPAEERVQHANEGANLRQPLAALASKLRDPRYAFIFRPGEFLPNENGVPSADLDSLLHSWVGGEQPVTILDLSGIPASILDILIGALLRVLYDALFWARKLPEGGQERPLLLVLEEAHSYLNSERNTSAGSAVKRIAKEGRKYGVGLMIVSQRPSEVDSTVLSQCGTIFSLRLSNDSDRGQVVGASADNLKGLFDMLPILRIGEAIIVGESVSLPIRCLVKTPPVSERPDSLDPAVVARGSEVEDGFSVPGGWNQKRDPVDYIPVVRQWRSQSSDYIHAVEEETTTTQTEGENDNGMD</sequence>
<dbReference type="InterPro" id="IPR027417">
    <property type="entry name" value="P-loop_NTPase"/>
</dbReference>
<dbReference type="CDD" id="cd01127">
    <property type="entry name" value="TrwB_TraG_TraD_VirD4"/>
    <property type="match status" value="1"/>
</dbReference>
<dbReference type="InterPro" id="IPR008571">
    <property type="entry name" value="HerA-like"/>
</dbReference>
<dbReference type="Proteomes" id="UP000525652">
    <property type="component" value="Unassembled WGS sequence"/>
</dbReference>
<dbReference type="EMBL" id="JACHVA010000044">
    <property type="protein sequence ID" value="MBC2601015.1"/>
    <property type="molecule type" value="Genomic_DNA"/>
</dbReference>
<accession>A0A7X1AVZ4</accession>
<comment type="caution">
    <text evidence="2">The sequence shown here is derived from an EMBL/GenBank/DDBJ whole genome shotgun (WGS) entry which is preliminary data.</text>
</comment>
<dbReference type="AlphaFoldDB" id="A0A7X1AVZ4"/>
<protein>
    <submittedName>
        <fullName evidence="2">ATP-binding protein</fullName>
    </submittedName>
</protein>
<dbReference type="PANTHER" id="PTHR42957:SF1">
    <property type="entry name" value="HELICASE MJ1565-RELATED"/>
    <property type="match status" value="1"/>
</dbReference>
<dbReference type="GO" id="GO:0005524">
    <property type="term" value="F:ATP binding"/>
    <property type="evidence" value="ECO:0007669"/>
    <property type="project" value="UniProtKB-KW"/>
</dbReference>
<keyword evidence="2" id="KW-0067">ATP-binding</keyword>
<dbReference type="Gene3D" id="3.40.50.300">
    <property type="entry name" value="P-loop containing nucleotide triphosphate hydrolases"/>
    <property type="match status" value="2"/>
</dbReference>
<evidence type="ECO:0000313" key="2">
    <source>
        <dbReference type="EMBL" id="MBC2601015.1"/>
    </source>
</evidence>
<dbReference type="InterPro" id="IPR002789">
    <property type="entry name" value="HerA_central"/>
</dbReference>
<evidence type="ECO:0000313" key="3">
    <source>
        <dbReference type="Proteomes" id="UP000525652"/>
    </source>
</evidence>
<proteinExistence type="predicted"/>
<dbReference type="PANTHER" id="PTHR42957">
    <property type="entry name" value="HELICASE MJ1565-RELATED"/>
    <property type="match status" value="1"/>
</dbReference>
<keyword evidence="2" id="KW-0547">Nucleotide-binding</keyword>
<evidence type="ECO:0000259" key="1">
    <source>
        <dbReference type="Pfam" id="PF01935"/>
    </source>
</evidence>
<reference evidence="2 3" key="1">
    <citation type="submission" date="2020-07" db="EMBL/GenBank/DDBJ databases">
        <authorList>
            <person name="Feng X."/>
        </authorList>
    </citation>
    <scope>NUCLEOTIDE SEQUENCE [LARGE SCALE GENOMIC DNA]</scope>
    <source>
        <strain evidence="2 3">JCM14086</strain>
    </source>
</reference>
<keyword evidence="3" id="KW-1185">Reference proteome</keyword>